<gene>
    <name evidence="3" type="ORF">SELMODRAFT_425639</name>
</gene>
<proteinExistence type="predicted"/>
<feature type="region of interest" description="Disordered" evidence="2">
    <location>
        <begin position="179"/>
        <end position="199"/>
    </location>
</feature>
<dbReference type="InParanoid" id="D8STS3"/>
<name>D8STS3_SELML</name>
<dbReference type="AlphaFoldDB" id="D8STS3"/>
<dbReference type="HOGENOM" id="CLU_646247_0_0_1"/>
<feature type="compositionally biased region" description="Basic and acidic residues" evidence="2">
    <location>
        <begin position="226"/>
        <end position="235"/>
    </location>
</feature>
<sequence>MIFKSENAMKLNLDCFVPRTDSPRRQAIGGVSPGGAAGGNDSCKQEQQEVKSVIAELDGPKSIPPPLFQARSVQDPRWISLGLPAAAVQQHSSASPRSLLPMAASMSSSRLPDKIRHLGEILRSLDAKLPAENASGGFLASRKWISSPYRRNWMDLDASVFKDAGSMRNTPRDSVENFRFSASVRSTPRDSSNKHGFDLRGQLNGLEEMLQKSDEASKQRPRSKSSAREEKDDRSAAQGLEMDVLRDVLARLGRMESLSKARKEHDHSQTLPTRVKQTSKKIEKNLRSFMSGIENHMERTDAAVKKVEKELQRLASSKKKPRKVSKVPDQSVELQRIMLCWSAMNQLCIDNEAFRQELQHLTTAAAPVKSKATKARKGDRDRHLKIEQQNFHREELHCQEQELADAYEQLKSSEFPGWSCSGMLQ</sequence>
<feature type="region of interest" description="Disordered" evidence="2">
    <location>
        <begin position="211"/>
        <end position="239"/>
    </location>
</feature>
<feature type="compositionally biased region" description="Basic and acidic residues" evidence="2">
    <location>
        <begin position="258"/>
        <end position="268"/>
    </location>
</feature>
<feature type="region of interest" description="Disordered" evidence="2">
    <location>
        <begin position="258"/>
        <end position="278"/>
    </location>
</feature>
<evidence type="ECO:0000313" key="3">
    <source>
        <dbReference type="EMBL" id="EFJ12255.1"/>
    </source>
</evidence>
<evidence type="ECO:0000256" key="1">
    <source>
        <dbReference type="SAM" id="Coils"/>
    </source>
</evidence>
<feature type="region of interest" description="Disordered" evidence="2">
    <location>
        <begin position="20"/>
        <end position="47"/>
    </location>
</feature>
<dbReference type="EMBL" id="GL377640">
    <property type="protein sequence ID" value="EFJ12255.1"/>
    <property type="molecule type" value="Genomic_DNA"/>
</dbReference>
<protein>
    <submittedName>
        <fullName evidence="3">Uncharacterized protein</fullName>
    </submittedName>
</protein>
<reference evidence="3 4" key="1">
    <citation type="journal article" date="2011" name="Science">
        <title>The Selaginella genome identifies genetic changes associated with the evolution of vascular plants.</title>
        <authorList>
            <person name="Banks J.A."/>
            <person name="Nishiyama T."/>
            <person name="Hasebe M."/>
            <person name="Bowman J.L."/>
            <person name="Gribskov M."/>
            <person name="dePamphilis C."/>
            <person name="Albert V.A."/>
            <person name="Aono N."/>
            <person name="Aoyama T."/>
            <person name="Ambrose B.A."/>
            <person name="Ashton N.W."/>
            <person name="Axtell M.J."/>
            <person name="Barker E."/>
            <person name="Barker M.S."/>
            <person name="Bennetzen J.L."/>
            <person name="Bonawitz N.D."/>
            <person name="Chapple C."/>
            <person name="Cheng C."/>
            <person name="Correa L.G."/>
            <person name="Dacre M."/>
            <person name="DeBarry J."/>
            <person name="Dreyer I."/>
            <person name="Elias M."/>
            <person name="Engstrom E.M."/>
            <person name="Estelle M."/>
            <person name="Feng L."/>
            <person name="Finet C."/>
            <person name="Floyd S.K."/>
            <person name="Frommer W.B."/>
            <person name="Fujita T."/>
            <person name="Gramzow L."/>
            <person name="Gutensohn M."/>
            <person name="Harholt J."/>
            <person name="Hattori M."/>
            <person name="Heyl A."/>
            <person name="Hirai T."/>
            <person name="Hiwatashi Y."/>
            <person name="Ishikawa M."/>
            <person name="Iwata M."/>
            <person name="Karol K.G."/>
            <person name="Koehler B."/>
            <person name="Kolukisaoglu U."/>
            <person name="Kubo M."/>
            <person name="Kurata T."/>
            <person name="Lalonde S."/>
            <person name="Li K."/>
            <person name="Li Y."/>
            <person name="Litt A."/>
            <person name="Lyons E."/>
            <person name="Manning G."/>
            <person name="Maruyama T."/>
            <person name="Michael T.P."/>
            <person name="Mikami K."/>
            <person name="Miyazaki S."/>
            <person name="Morinaga S."/>
            <person name="Murata T."/>
            <person name="Mueller-Roeber B."/>
            <person name="Nelson D.R."/>
            <person name="Obara M."/>
            <person name="Oguri Y."/>
            <person name="Olmstead R.G."/>
            <person name="Onodera N."/>
            <person name="Petersen B.L."/>
            <person name="Pils B."/>
            <person name="Prigge M."/>
            <person name="Rensing S.A."/>
            <person name="Riano-Pachon D.M."/>
            <person name="Roberts A.W."/>
            <person name="Sato Y."/>
            <person name="Scheller H.V."/>
            <person name="Schulz B."/>
            <person name="Schulz C."/>
            <person name="Shakirov E.V."/>
            <person name="Shibagaki N."/>
            <person name="Shinohara N."/>
            <person name="Shippen D.E."/>
            <person name="Soerensen I."/>
            <person name="Sotooka R."/>
            <person name="Sugimoto N."/>
            <person name="Sugita M."/>
            <person name="Sumikawa N."/>
            <person name="Tanurdzic M."/>
            <person name="Theissen G."/>
            <person name="Ulvskov P."/>
            <person name="Wakazuki S."/>
            <person name="Weng J.K."/>
            <person name="Willats W.W."/>
            <person name="Wipf D."/>
            <person name="Wolf P.G."/>
            <person name="Yang L."/>
            <person name="Zimmer A.D."/>
            <person name="Zhu Q."/>
            <person name="Mitros T."/>
            <person name="Hellsten U."/>
            <person name="Loque D."/>
            <person name="Otillar R."/>
            <person name="Salamov A."/>
            <person name="Schmutz J."/>
            <person name="Shapiro H."/>
            <person name="Lindquist E."/>
            <person name="Lucas S."/>
            <person name="Rokhsar D."/>
            <person name="Grigoriev I.V."/>
        </authorList>
    </citation>
    <scope>NUCLEOTIDE SEQUENCE [LARGE SCALE GENOMIC DNA]</scope>
</reference>
<accession>D8STS3</accession>
<organism evidence="4">
    <name type="scientific">Selaginella moellendorffii</name>
    <name type="common">Spikemoss</name>
    <dbReference type="NCBI Taxonomy" id="88036"/>
    <lineage>
        <taxon>Eukaryota</taxon>
        <taxon>Viridiplantae</taxon>
        <taxon>Streptophyta</taxon>
        <taxon>Embryophyta</taxon>
        <taxon>Tracheophyta</taxon>
        <taxon>Lycopodiopsida</taxon>
        <taxon>Selaginellales</taxon>
        <taxon>Selaginellaceae</taxon>
        <taxon>Selaginella</taxon>
    </lineage>
</organism>
<keyword evidence="1" id="KW-0175">Coiled coil</keyword>
<feature type="compositionally biased region" description="Basic and acidic residues" evidence="2">
    <location>
        <begin position="187"/>
        <end position="198"/>
    </location>
</feature>
<dbReference type="Proteomes" id="UP000001514">
    <property type="component" value="Unassembled WGS sequence"/>
</dbReference>
<keyword evidence="4" id="KW-1185">Reference proteome</keyword>
<dbReference type="KEGG" id="smo:SELMODRAFT_425639"/>
<evidence type="ECO:0000313" key="4">
    <source>
        <dbReference type="Proteomes" id="UP000001514"/>
    </source>
</evidence>
<evidence type="ECO:0000256" key="2">
    <source>
        <dbReference type="SAM" id="MobiDB-lite"/>
    </source>
</evidence>
<feature type="coiled-coil region" evidence="1">
    <location>
        <begin position="290"/>
        <end position="317"/>
    </location>
</feature>
<dbReference type="Gramene" id="EFJ12255">
    <property type="protein sequence ID" value="EFJ12255"/>
    <property type="gene ID" value="SELMODRAFT_425639"/>
</dbReference>